<dbReference type="Proteomes" id="UP000000849">
    <property type="component" value="Chromosome"/>
</dbReference>
<dbReference type="OrthoDB" id="2874181at2"/>
<gene>
    <name evidence="7" type="ordered locus">Cfla_3575</name>
</gene>
<organism evidence="7 8">
    <name type="scientific">Cellulomonas flavigena (strain ATCC 482 / DSM 20109 / BCRC 11376 / JCM 18109 / NBRC 3775 / NCIMB 8073 / NRS 134)</name>
    <dbReference type="NCBI Taxonomy" id="446466"/>
    <lineage>
        <taxon>Bacteria</taxon>
        <taxon>Bacillati</taxon>
        <taxon>Actinomycetota</taxon>
        <taxon>Actinomycetes</taxon>
        <taxon>Micrococcales</taxon>
        <taxon>Cellulomonadaceae</taxon>
        <taxon>Cellulomonas</taxon>
    </lineage>
</organism>
<feature type="compositionally biased region" description="Basic and acidic residues" evidence="5">
    <location>
        <begin position="889"/>
        <end position="918"/>
    </location>
</feature>
<keyword evidence="8" id="KW-1185">Reference proteome</keyword>
<comment type="similarity">
    <text evidence="2">Belongs to the tyrosinase family.</text>
</comment>
<dbReference type="SUPFAM" id="SSF48056">
    <property type="entry name" value="Di-copper centre-containing domain"/>
    <property type="match status" value="1"/>
</dbReference>
<keyword evidence="4" id="KW-0186">Copper</keyword>
<dbReference type="SMART" id="SM00327">
    <property type="entry name" value="VWA"/>
    <property type="match status" value="1"/>
</dbReference>
<dbReference type="RefSeq" id="WP_013118775.1">
    <property type="nucleotide sequence ID" value="NC_014151.1"/>
</dbReference>
<dbReference type="eggNOG" id="COG2304">
    <property type="taxonomic scope" value="Bacteria"/>
</dbReference>
<dbReference type="InterPro" id="IPR050316">
    <property type="entry name" value="Tyrosinase/Hemocyanin"/>
</dbReference>
<evidence type="ECO:0000256" key="1">
    <source>
        <dbReference type="ARBA" id="ARBA00001973"/>
    </source>
</evidence>
<dbReference type="PRINTS" id="PR00092">
    <property type="entry name" value="TYROSINASE"/>
</dbReference>
<accession>D5UDJ1</accession>
<dbReference type="Gene3D" id="1.10.1280.10">
    <property type="entry name" value="Di-copper center containing domain from catechol oxidase"/>
    <property type="match status" value="1"/>
</dbReference>
<reference evidence="7 8" key="1">
    <citation type="journal article" date="2010" name="Stand. Genomic Sci.">
        <title>Complete genome sequence of Cellulomonas flavigena type strain (134).</title>
        <authorList>
            <person name="Abt B."/>
            <person name="Foster B."/>
            <person name="Lapidus A."/>
            <person name="Clum A."/>
            <person name="Sun H."/>
            <person name="Pukall R."/>
            <person name="Lucas S."/>
            <person name="Glavina Del Rio T."/>
            <person name="Nolan M."/>
            <person name="Tice H."/>
            <person name="Cheng J.F."/>
            <person name="Pitluck S."/>
            <person name="Liolios K."/>
            <person name="Ivanova N."/>
            <person name="Mavromatis K."/>
            <person name="Ovchinnikova G."/>
            <person name="Pati A."/>
            <person name="Goodwin L."/>
            <person name="Chen A."/>
            <person name="Palaniappan K."/>
            <person name="Land M."/>
            <person name="Hauser L."/>
            <person name="Chang Y.J."/>
            <person name="Jeffries C.D."/>
            <person name="Rohde M."/>
            <person name="Goker M."/>
            <person name="Woyke T."/>
            <person name="Bristow J."/>
            <person name="Eisen J.A."/>
            <person name="Markowitz V."/>
            <person name="Hugenholtz P."/>
            <person name="Kyrpides N.C."/>
            <person name="Klenk H.P."/>
        </authorList>
    </citation>
    <scope>NUCLEOTIDE SEQUENCE [LARGE SCALE GENOMIC DNA]</scope>
    <source>
        <strain evidence="8">ATCC 482 / DSM 20109 / BCRC 11376 / JCM 18109 / NBRC 3775 / NCIMB 8073 / NRS 134</strain>
    </source>
</reference>
<dbReference type="GO" id="GO:0004503">
    <property type="term" value="F:tyrosinase activity"/>
    <property type="evidence" value="ECO:0007669"/>
    <property type="project" value="UniProtKB-EC"/>
</dbReference>
<dbReference type="Pfam" id="PF13519">
    <property type="entry name" value="VWA_2"/>
    <property type="match status" value="1"/>
</dbReference>
<sequence length="971" mass="104322">MRTRKNVRKLIVEYNAAADKTTTALYRFREAVVALKAAPSQLAPPHTQANRYDDYVYIHQQSMAGHSNNDPGPHPGHRGPTFFPWHREFLRRFEQDLRTVAGDPSICLPYWDWSVDRTSADPGWPFFTDFLGGDGTGAGIVVPDGPFASANGWVLAIADPFSNNAQHQANLDKLQRSFNGTLPTRAAVMDALAVDEYDVGPWNITSAGAQSFRNRVEGWVGPQAGANTHNRVHVFVGGSMLPGTSPNDPVFFLNHAKEDELWAVWMQKYPGVPHYLPLDSEPLPAGHSHLVRLSDHMESLAEYFGAGTIDRPVDLLDHKAITWYDTDLPDIVVESGPALGFTDVPAGLTQTKFIRFRVRTPRTVSFSVTAAPTGNFTVLGGPDFPVVPDEANDSEVLEIGVQFHAVGANVQVAAVDLQATVVDDEGYYAANQGDPFVVGTFHVELVASNIVTTDSSLALVLDRSGSMADVAAGGATKSTLLKRAVGVVHSLMQPTDEIGIARFGTTADVVLPMTAASAGLGTVLTGTALDPAGATALGRGLQEGSGLINGPGATKPNKAVIVMTDGNENIPPFVDDLPAGTVSQTTFAIGLGLPGQVSDPVLDAVAANTGGYLLVTGDVSSDTERFTLAKFFLQVLKDATLNQTVVDPAGDLLWNGGKHVVPFQVADTDVSVDVVVLTALPFALDLRLVTPSGVEITRDTPATEPNVQYVVGDDVAYYRLMLPALAADLAGSHRGRWQAVLTLRPVDEVVEEIRTQENRTTVKELLTRLRTADKTVPYNLSVHTFSNLRLDVELAQKSREPGSTATLVASLHEYDVPLIGGAKVWATVSGPGYTGVTVPFDDLGDGTHRLDRPLKRAGAHRFVVHAEGRTSGGDPFTRETLVTAGVWRGGDKPWEPKEASDEEKKEERGRDDKAERAGESTVDVGKVAERLRRAAQAEPLSTPVKRRDRRPGTPGNLFVVEGFVNPEGGED</sequence>
<evidence type="ECO:0000256" key="3">
    <source>
        <dbReference type="ARBA" id="ARBA00022723"/>
    </source>
</evidence>
<dbReference type="Pfam" id="PF00264">
    <property type="entry name" value="Tyrosinase"/>
    <property type="match status" value="1"/>
</dbReference>
<evidence type="ECO:0000313" key="7">
    <source>
        <dbReference type="EMBL" id="ADG76447.1"/>
    </source>
</evidence>
<comment type="cofactor">
    <cofactor evidence="1">
        <name>Cu(2+)</name>
        <dbReference type="ChEBI" id="CHEBI:29036"/>
    </cofactor>
</comment>
<feature type="domain" description="VWFA" evidence="6">
    <location>
        <begin position="456"/>
        <end position="636"/>
    </location>
</feature>
<protein>
    <submittedName>
        <fullName evidence="7">Monophenol monooxygenase</fullName>
        <ecNumber evidence="7">1.14.18.1</ecNumber>
    </submittedName>
</protein>
<dbReference type="EC" id="1.14.18.1" evidence="7"/>
<dbReference type="PROSITE" id="PS50194">
    <property type="entry name" value="FILAMIN_REPEAT"/>
    <property type="match status" value="1"/>
</dbReference>
<name>D5UDJ1_CELFN</name>
<dbReference type="PROSITE" id="PS00497">
    <property type="entry name" value="TYROSINASE_1"/>
    <property type="match status" value="1"/>
</dbReference>
<evidence type="ECO:0000256" key="4">
    <source>
        <dbReference type="ARBA" id="ARBA00023008"/>
    </source>
</evidence>
<keyword evidence="7" id="KW-0560">Oxidoreductase</keyword>
<dbReference type="EMBL" id="CP001964">
    <property type="protein sequence ID" value="ADG76447.1"/>
    <property type="molecule type" value="Genomic_DNA"/>
</dbReference>
<feature type="region of interest" description="Disordered" evidence="5">
    <location>
        <begin position="885"/>
        <end position="971"/>
    </location>
</feature>
<dbReference type="InterPro" id="IPR036465">
    <property type="entry name" value="vWFA_dom_sf"/>
</dbReference>
<dbReference type="SUPFAM" id="SSF53300">
    <property type="entry name" value="vWA-like"/>
    <property type="match status" value="1"/>
</dbReference>
<evidence type="ECO:0000256" key="2">
    <source>
        <dbReference type="ARBA" id="ARBA00009928"/>
    </source>
</evidence>
<evidence type="ECO:0000313" key="8">
    <source>
        <dbReference type="Proteomes" id="UP000000849"/>
    </source>
</evidence>
<evidence type="ECO:0000259" key="6">
    <source>
        <dbReference type="PROSITE" id="PS50234"/>
    </source>
</evidence>
<dbReference type="STRING" id="446466.Cfla_3575"/>
<dbReference type="InterPro" id="IPR002227">
    <property type="entry name" value="Tyrosinase_Cu-bd"/>
</dbReference>
<dbReference type="PANTHER" id="PTHR11474">
    <property type="entry name" value="TYROSINASE FAMILY MEMBER"/>
    <property type="match status" value="1"/>
</dbReference>
<dbReference type="HOGENOM" id="CLU_328645_0_0_11"/>
<keyword evidence="7" id="KW-0503">Monooxygenase</keyword>
<dbReference type="PANTHER" id="PTHR11474:SF126">
    <property type="entry name" value="TYROSINASE-LIKE PROTEIN TYR-1-RELATED"/>
    <property type="match status" value="1"/>
</dbReference>
<dbReference type="KEGG" id="cfl:Cfla_3575"/>
<dbReference type="AlphaFoldDB" id="D5UDJ1"/>
<keyword evidence="3" id="KW-0479">Metal-binding</keyword>
<dbReference type="InterPro" id="IPR002035">
    <property type="entry name" value="VWF_A"/>
</dbReference>
<dbReference type="InterPro" id="IPR017868">
    <property type="entry name" value="Filamin/ABP280_repeat-like"/>
</dbReference>
<dbReference type="PROSITE" id="PS00498">
    <property type="entry name" value="TYROSINASE_2"/>
    <property type="match status" value="1"/>
</dbReference>
<dbReference type="GO" id="GO:0046872">
    <property type="term" value="F:metal ion binding"/>
    <property type="evidence" value="ECO:0007669"/>
    <property type="project" value="UniProtKB-KW"/>
</dbReference>
<dbReference type="PROSITE" id="PS50234">
    <property type="entry name" value="VWFA"/>
    <property type="match status" value="1"/>
</dbReference>
<dbReference type="Gene3D" id="3.40.50.410">
    <property type="entry name" value="von Willebrand factor, type A domain"/>
    <property type="match status" value="1"/>
</dbReference>
<evidence type="ECO:0000256" key="5">
    <source>
        <dbReference type="SAM" id="MobiDB-lite"/>
    </source>
</evidence>
<proteinExistence type="inferred from homology"/>
<dbReference type="InterPro" id="IPR008922">
    <property type="entry name" value="Di-copper_centre_dom_sf"/>
</dbReference>